<organism evidence="2 3">
    <name type="scientific">Variovorax rhizosphaerae</name>
    <dbReference type="NCBI Taxonomy" id="1836200"/>
    <lineage>
        <taxon>Bacteria</taxon>
        <taxon>Pseudomonadati</taxon>
        <taxon>Pseudomonadota</taxon>
        <taxon>Betaproteobacteria</taxon>
        <taxon>Burkholderiales</taxon>
        <taxon>Comamonadaceae</taxon>
        <taxon>Variovorax</taxon>
    </lineage>
</organism>
<feature type="compositionally biased region" description="Pro residues" evidence="1">
    <location>
        <begin position="84"/>
        <end position="93"/>
    </location>
</feature>
<keyword evidence="3" id="KW-1185">Reference proteome</keyword>
<feature type="region of interest" description="Disordered" evidence="1">
    <location>
        <begin position="74"/>
        <end position="95"/>
    </location>
</feature>
<evidence type="ECO:0000313" key="2">
    <source>
        <dbReference type="EMBL" id="MEJ8847966.1"/>
    </source>
</evidence>
<proteinExistence type="predicted"/>
<dbReference type="EMBL" id="JBBKZT010000006">
    <property type="protein sequence ID" value="MEJ8847966.1"/>
    <property type="molecule type" value="Genomic_DNA"/>
</dbReference>
<evidence type="ECO:0000313" key="3">
    <source>
        <dbReference type="Proteomes" id="UP001385892"/>
    </source>
</evidence>
<accession>A0ABU8WKF1</accession>
<sequence length="111" mass="12079">MNLSPSTLKGALLDAQQGNGLVPSTSQTLIDQGWAEWVDYEFGTPIDENSPRSLMRLTTAGHEQLVALEGTPIEQPTVTTKPIPKQPSGPPSRPVKTWLTFAIRFRSHVAA</sequence>
<comment type="caution">
    <text evidence="2">The sequence shown here is derived from an EMBL/GenBank/DDBJ whole genome shotgun (WGS) entry which is preliminary data.</text>
</comment>
<dbReference type="RefSeq" id="WP_340343096.1">
    <property type="nucleotide sequence ID" value="NZ_JBBKZT010000006.1"/>
</dbReference>
<dbReference type="Proteomes" id="UP001385892">
    <property type="component" value="Unassembled WGS sequence"/>
</dbReference>
<evidence type="ECO:0000256" key="1">
    <source>
        <dbReference type="SAM" id="MobiDB-lite"/>
    </source>
</evidence>
<reference evidence="2 3" key="1">
    <citation type="submission" date="2024-03" db="EMBL/GenBank/DDBJ databases">
        <title>Novel species of the genus Variovorax.</title>
        <authorList>
            <person name="Liu Q."/>
            <person name="Xin Y.-H."/>
        </authorList>
    </citation>
    <scope>NUCLEOTIDE SEQUENCE [LARGE SCALE GENOMIC DNA]</scope>
    <source>
        <strain evidence="2 3">KACC 18900</strain>
    </source>
</reference>
<protein>
    <submittedName>
        <fullName evidence="2">Uncharacterized protein</fullName>
    </submittedName>
</protein>
<gene>
    <name evidence="2" type="ORF">WKW82_15000</name>
</gene>
<name>A0ABU8WKF1_9BURK</name>